<name>A0A5J4VTT8_9EUKA</name>
<keyword evidence="1" id="KW-0472">Membrane</keyword>
<keyword evidence="1" id="KW-1133">Transmembrane helix</keyword>
<reference evidence="2 3" key="1">
    <citation type="submission" date="2019-03" db="EMBL/GenBank/DDBJ databases">
        <title>Single cell metagenomics reveals metabolic interactions within the superorganism composed of flagellate Streblomastix strix and complex community of Bacteroidetes bacteria on its surface.</title>
        <authorList>
            <person name="Treitli S.C."/>
            <person name="Kolisko M."/>
            <person name="Husnik F."/>
            <person name="Keeling P."/>
            <person name="Hampl V."/>
        </authorList>
    </citation>
    <scope>NUCLEOTIDE SEQUENCE [LARGE SCALE GENOMIC DNA]</scope>
    <source>
        <strain evidence="2">ST1C</strain>
    </source>
</reference>
<evidence type="ECO:0000313" key="2">
    <source>
        <dbReference type="EMBL" id="KAA6385849.1"/>
    </source>
</evidence>
<dbReference type="AlphaFoldDB" id="A0A5J4VTT8"/>
<organism evidence="2 3">
    <name type="scientific">Streblomastix strix</name>
    <dbReference type="NCBI Taxonomy" id="222440"/>
    <lineage>
        <taxon>Eukaryota</taxon>
        <taxon>Metamonada</taxon>
        <taxon>Preaxostyla</taxon>
        <taxon>Oxymonadida</taxon>
        <taxon>Streblomastigidae</taxon>
        <taxon>Streblomastix</taxon>
    </lineage>
</organism>
<protein>
    <submittedName>
        <fullName evidence="2">Uncharacterized protein</fullName>
    </submittedName>
</protein>
<accession>A0A5J4VTT8</accession>
<dbReference type="Proteomes" id="UP000324800">
    <property type="component" value="Unassembled WGS sequence"/>
</dbReference>
<gene>
    <name evidence="2" type="ORF">EZS28_018624</name>
</gene>
<evidence type="ECO:0000313" key="3">
    <source>
        <dbReference type="Proteomes" id="UP000324800"/>
    </source>
</evidence>
<proteinExistence type="predicted"/>
<keyword evidence="1" id="KW-0812">Transmembrane</keyword>
<dbReference type="EMBL" id="SNRW01005075">
    <property type="protein sequence ID" value="KAA6385849.1"/>
    <property type="molecule type" value="Genomic_DNA"/>
</dbReference>
<comment type="caution">
    <text evidence="2">The sequence shown here is derived from an EMBL/GenBank/DDBJ whole genome shotgun (WGS) entry which is preliminary data.</text>
</comment>
<evidence type="ECO:0000256" key="1">
    <source>
        <dbReference type="SAM" id="Phobius"/>
    </source>
</evidence>
<feature type="transmembrane region" description="Helical" evidence="1">
    <location>
        <begin position="95"/>
        <end position="122"/>
    </location>
</feature>
<sequence length="150" mass="16689">MQHYVLYALHGVIHSLKVLEIIQVNLGIGKDAFLSFINTSSRWNDSSVEGIIKYLFDGSTSDGSNGSIYYEIQNIDKLIKYGNITLPKSPNKQQLSVIVIVGIVIGSVVFVITTIVIIVIIVQCRKRKSKSGYLRNISSFHDPLGSYRSL</sequence>